<reference evidence="2 3" key="1">
    <citation type="submission" date="2024-06" db="EMBL/GenBank/DDBJ databases">
        <title>The Natural Products Discovery Center: Release of the First 8490 Sequenced Strains for Exploring Actinobacteria Biosynthetic Diversity.</title>
        <authorList>
            <person name="Kalkreuter E."/>
            <person name="Kautsar S.A."/>
            <person name="Yang D."/>
            <person name="Bader C.D."/>
            <person name="Teijaro C.N."/>
            <person name="Fluegel L."/>
            <person name="Davis C.M."/>
            <person name="Simpson J.R."/>
            <person name="Lauterbach L."/>
            <person name="Steele A.D."/>
            <person name="Gui C."/>
            <person name="Meng S."/>
            <person name="Li G."/>
            <person name="Viehrig K."/>
            <person name="Ye F."/>
            <person name="Su P."/>
            <person name="Kiefer A.F."/>
            <person name="Nichols A."/>
            <person name="Cepeda A.J."/>
            <person name="Yan W."/>
            <person name="Fan B."/>
            <person name="Jiang Y."/>
            <person name="Adhikari A."/>
            <person name="Zheng C.-J."/>
            <person name="Schuster L."/>
            <person name="Cowan T.M."/>
            <person name="Smanski M.J."/>
            <person name="Chevrette M.G."/>
            <person name="De Carvalho L.P.S."/>
            <person name="Shen B."/>
        </authorList>
    </citation>
    <scope>NUCLEOTIDE SEQUENCE [LARGE SCALE GENOMIC DNA]</scope>
    <source>
        <strain evidence="2 3">NPDC019708</strain>
    </source>
</reference>
<comment type="caution">
    <text evidence="2">The sequence shown here is derived from an EMBL/GenBank/DDBJ whole genome shotgun (WGS) entry which is preliminary data.</text>
</comment>
<dbReference type="EMBL" id="JBEYBF010000010">
    <property type="protein sequence ID" value="MEU1953410.1"/>
    <property type="molecule type" value="Genomic_DNA"/>
</dbReference>
<name>A0ABV2WRA1_9NOCA</name>
<evidence type="ECO:0000256" key="1">
    <source>
        <dbReference type="SAM" id="MobiDB-lite"/>
    </source>
</evidence>
<protein>
    <submittedName>
        <fullName evidence="2">Uncharacterized protein</fullName>
    </submittedName>
</protein>
<proteinExistence type="predicted"/>
<dbReference type="Proteomes" id="UP001550628">
    <property type="component" value="Unassembled WGS sequence"/>
</dbReference>
<dbReference type="RefSeq" id="WP_356958175.1">
    <property type="nucleotide sequence ID" value="NZ_JBEYBD010000011.1"/>
</dbReference>
<sequence length="73" mass="7576">MAVQPSVELISFGEAEFESHHGEPAAFGQEAQNAAPDGAELGHEVGALPDGEHSRALGDIGNDIEFGVGHIVR</sequence>
<evidence type="ECO:0000313" key="2">
    <source>
        <dbReference type="EMBL" id="MEU1953410.1"/>
    </source>
</evidence>
<feature type="region of interest" description="Disordered" evidence="1">
    <location>
        <begin position="40"/>
        <end position="60"/>
    </location>
</feature>
<gene>
    <name evidence="2" type="ORF">ABZ510_16230</name>
</gene>
<organism evidence="2 3">
    <name type="scientific">Nocardia rhamnosiphila</name>
    <dbReference type="NCBI Taxonomy" id="426716"/>
    <lineage>
        <taxon>Bacteria</taxon>
        <taxon>Bacillati</taxon>
        <taxon>Actinomycetota</taxon>
        <taxon>Actinomycetes</taxon>
        <taxon>Mycobacteriales</taxon>
        <taxon>Nocardiaceae</taxon>
        <taxon>Nocardia</taxon>
    </lineage>
</organism>
<evidence type="ECO:0000313" key="3">
    <source>
        <dbReference type="Proteomes" id="UP001550628"/>
    </source>
</evidence>
<accession>A0ABV2WRA1</accession>
<keyword evidence="3" id="KW-1185">Reference proteome</keyword>